<organism evidence="1 2">
    <name type="scientific">Ornithinibacillus salinisoli</name>
    <dbReference type="NCBI Taxonomy" id="1848459"/>
    <lineage>
        <taxon>Bacteria</taxon>
        <taxon>Bacillati</taxon>
        <taxon>Bacillota</taxon>
        <taxon>Bacilli</taxon>
        <taxon>Bacillales</taxon>
        <taxon>Bacillaceae</taxon>
        <taxon>Ornithinibacillus</taxon>
    </lineage>
</organism>
<dbReference type="PANTHER" id="PTHR35276:SF1">
    <property type="entry name" value="TRNA (MNM(5)S(2)U34)-METHYLTRANSFERASE, CHLOROPLASTIC"/>
    <property type="match status" value="1"/>
</dbReference>
<dbReference type="EC" id="2.1.1.-" evidence="1"/>
<proteinExistence type="predicted"/>
<accession>A0ABW4VY41</accession>
<dbReference type="GO" id="GO:0032259">
    <property type="term" value="P:methylation"/>
    <property type="evidence" value="ECO:0007669"/>
    <property type="project" value="UniProtKB-KW"/>
</dbReference>
<keyword evidence="1" id="KW-0808">Transferase</keyword>
<comment type="caution">
    <text evidence="1">The sequence shown here is derived from an EMBL/GenBank/DDBJ whole genome shotgun (WGS) entry which is preliminary data.</text>
</comment>
<dbReference type="EMBL" id="JBHUHQ010000004">
    <property type="protein sequence ID" value="MFD2043213.1"/>
    <property type="molecule type" value="Genomic_DNA"/>
</dbReference>
<dbReference type="SUPFAM" id="SSF53335">
    <property type="entry name" value="S-adenosyl-L-methionine-dependent methyltransferases"/>
    <property type="match status" value="1"/>
</dbReference>
<name>A0ABW4VY41_9BACI</name>
<keyword evidence="2" id="KW-1185">Reference proteome</keyword>
<protein>
    <submittedName>
        <fullName evidence="1">Class I SAM-dependent methyltransferase</fullName>
        <ecNumber evidence="1">2.1.1.-</ecNumber>
    </submittedName>
</protein>
<dbReference type="InterPro" id="IPR010719">
    <property type="entry name" value="MnmM_MeTrfase"/>
</dbReference>
<evidence type="ECO:0000313" key="1">
    <source>
        <dbReference type="EMBL" id="MFD2043213.1"/>
    </source>
</evidence>
<dbReference type="CDD" id="cd02440">
    <property type="entry name" value="AdoMet_MTases"/>
    <property type="match status" value="1"/>
</dbReference>
<dbReference type="Pfam" id="PF06962">
    <property type="entry name" value="rRNA_methylase"/>
    <property type="match status" value="1"/>
</dbReference>
<dbReference type="GO" id="GO:0008168">
    <property type="term" value="F:methyltransferase activity"/>
    <property type="evidence" value="ECO:0007669"/>
    <property type="project" value="UniProtKB-KW"/>
</dbReference>
<dbReference type="Gene3D" id="3.40.50.150">
    <property type="entry name" value="Vaccinia Virus protein VP39"/>
    <property type="match status" value="1"/>
</dbReference>
<keyword evidence="1" id="KW-0489">Methyltransferase</keyword>
<sequence length="205" mass="22948">MSKYAKLNEIMERGVMQMLKGVLSYAHYLLNETVNTGELAIDATCGNGNDTLFLCKLVGEQGKVIAFDVQEQAIHNTKKRLAEEKRDNVILIQDSHVNVENYIQPGETISGAIFNLGYLPKSDKSIITKGESTVTAIQKILNYLKEGGLIVIVVYHGHPGGTEEKNTVIEELSELEQRDVSVLRYDFINQKNNPPFLIAIQKNKR</sequence>
<reference evidence="2" key="1">
    <citation type="journal article" date="2019" name="Int. J. Syst. Evol. Microbiol.">
        <title>The Global Catalogue of Microorganisms (GCM) 10K type strain sequencing project: providing services to taxonomists for standard genome sequencing and annotation.</title>
        <authorList>
            <consortium name="The Broad Institute Genomics Platform"/>
            <consortium name="The Broad Institute Genome Sequencing Center for Infectious Disease"/>
            <person name="Wu L."/>
            <person name="Ma J."/>
        </authorList>
    </citation>
    <scope>NUCLEOTIDE SEQUENCE [LARGE SCALE GENOMIC DNA]</scope>
    <source>
        <strain evidence="2">R28</strain>
    </source>
</reference>
<dbReference type="RefSeq" id="WP_377554967.1">
    <property type="nucleotide sequence ID" value="NZ_JBHUHQ010000004.1"/>
</dbReference>
<dbReference type="PANTHER" id="PTHR35276">
    <property type="entry name" value="S-ADENOSYL-L-METHIONINE-DEPENDENT METHYLTRANSFERASES SUPERFAMILY PROTEIN"/>
    <property type="match status" value="1"/>
</dbReference>
<gene>
    <name evidence="1" type="ORF">ACFSJF_02800</name>
</gene>
<evidence type="ECO:0000313" key="2">
    <source>
        <dbReference type="Proteomes" id="UP001597383"/>
    </source>
</evidence>
<dbReference type="Proteomes" id="UP001597383">
    <property type="component" value="Unassembled WGS sequence"/>
</dbReference>
<dbReference type="InterPro" id="IPR029063">
    <property type="entry name" value="SAM-dependent_MTases_sf"/>
</dbReference>